<proteinExistence type="inferred from homology"/>
<evidence type="ECO:0000256" key="1">
    <source>
        <dbReference type="ARBA" id="ARBA00004651"/>
    </source>
</evidence>
<dbReference type="InterPro" id="IPR024528">
    <property type="entry name" value="ThrE_2"/>
</dbReference>
<dbReference type="RefSeq" id="WP_246413496.1">
    <property type="nucleotide sequence ID" value="NZ_JACIDZ010000001.1"/>
</dbReference>
<protein>
    <submittedName>
        <fullName evidence="10">Uncharacterized membrane protein YjjP (DUF1212 family)</fullName>
    </submittedName>
</protein>
<dbReference type="PANTHER" id="PTHR34390">
    <property type="entry name" value="UPF0442 PROTEIN YJJB-RELATED"/>
    <property type="match status" value="1"/>
</dbReference>
<feature type="transmembrane region" description="Helical" evidence="7">
    <location>
        <begin position="411"/>
        <end position="433"/>
    </location>
</feature>
<feature type="transmembrane region" description="Helical" evidence="7">
    <location>
        <begin position="368"/>
        <end position="391"/>
    </location>
</feature>
<keyword evidence="4 7" id="KW-1133">Transmembrane helix</keyword>
<name>A0A7W6KFZ7_9HYPH</name>
<dbReference type="EMBL" id="JACIDZ010000001">
    <property type="protein sequence ID" value="MBB4120524.1"/>
    <property type="molecule type" value="Genomic_DNA"/>
</dbReference>
<reference evidence="10 11" key="1">
    <citation type="submission" date="2020-08" db="EMBL/GenBank/DDBJ databases">
        <title>Genomic Encyclopedia of Type Strains, Phase IV (KMG-IV): sequencing the most valuable type-strain genomes for metagenomic binning, comparative biology and taxonomic classification.</title>
        <authorList>
            <person name="Goeker M."/>
        </authorList>
    </citation>
    <scope>NUCLEOTIDE SEQUENCE [LARGE SCALE GENOMIC DNA]</scope>
    <source>
        <strain evidence="10 11">DSM 28101</strain>
    </source>
</reference>
<evidence type="ECO:0000313" key="11">
    <source>
        <dbReference type="Proteomes" id="UP000530571"/>
    </source>
</evidence>
<keyword evidence="3 7" id="KW-0812">Transmembrane</keyword>
<keyword evidence="5 7" id="KW-0472">Membrane</keyword>
<evidence type="ECO:0000256" key="7">
    <source>
        <dbReference type="SAM" id="Phobius"/>
    </source>
</evidence>
<dbReference type="GO" id="GO:0022857">
    <property type="term" value="F:transmembrane transporter activity"/>
    <property type="evidence" value="ECO:0007669"/>
    <property type="project" value="InterPro"/>
</dbReference>
<evidence type="ECO:0000256" key="6">
    <source>
        <dbReference type="ARBA" id="ARBA00034125"/>
    </source>
</evidence>
<keyword evidence="11" id="KW-1185">Reference proteome</keyword>
<evidence type="ECO:0000259" key="9">
    <source>
        <dbReference type="Pfam" id="PF12821"/>
    </source>
</evidence>
<accession>A0A7W6KFZ7</accession>
<dbReference type="GO" id="GO:0005886">
    <property type="term" value="C:plasma membrane"/>
    <property type="evidence" value="ECO:0007669"/>
    <property type="project" value="UniProtKB-SubCell"/>
</dbReference>
<dbReference type="InterPro" id="IPR050539">
    <property type="entry name" value="ThrE_Dicarb/AminoAcid_Exp"/>
</dbReference>
<comment type="caution">
    <text evidence="10">The sequence shown here is derived from an EMBL/GenBank/DDBJ whole genome shotgun (WGS) entry which is preliminary data.</text>
</comment>
<feature type="transmembrane region" description="Helical" evidence="7">
    <location>
        <begin position="142"/>
        <end position="159"/>
    </location>
</feature>
<dbReference type="Pfam" id="PF12821">
    <property type="entry name" value="ThrE_2"/>
    <property type="match status" value="1"/>
</dbReference>
<feature type="transmembrane region" description="Helical" evidence="7">
    <location>
        <begin position="288"/>
        <end position="308"/>
    </location>
</feature>
<evidence type="ECO:0000256" key="4">
    <source>
        <dbReference type="ARBA" id="ARBA00022989"/>
    </source>
</evidence>
<evidence type="ECO:0000256" key="5">
    <source>
        <dbReference type="ARBA" id="ARBA00023136"/>
    </source>
</evidence>
<feature type="transmembrane region" description="Helical" evidence="7">
    <location>
        <begin position="253"/>
        <end position="276"/>
    </location>
</feature>
<comment type="subcellular location">
    <subcellularLocation>
        <location evidence="1">Cell membrane</location>
        <topology evidence="1">Multi-pass membrane protein</topology>
    </subcellularLocation>
</comment>
<feature type="transmembrane region" description="Helical" evidence="7">
    <location>
        <begin position="165"/>
        <end position="183"/>
    </location>
</feature>
<gene>
    <name evidence="10" type="ORF">GGR30_000419</name>
</gene>
<keyword evidence="2" id="KW-1003">Cell membrane</keyword>
<sequence>MTETGTPLPETGGLHQDSVAELLMRQRTLERAALVALEAGRILMETGAKSAVVREGVRKVALGLGVKTADIRVGFASISTTVGDGVCSSTHMIGVGHHGVNMRINHRVREICAETGRGGLTPDAVEQKLAAATKTTPKHHKLLNVFAAGLACAAFGRLLGADAPAFVTTLVASMIGQYIRLVLLERHYNAFVVTATVAFAAAVLSGIGAMAMGSTMIDTSMSAAVLMLVPGVPSMNAQTDIMEGFPTLGSARFVTVAMILVFITLGVGAAHIVLGGGLQDAIKSTPNIVHHAFFGAVAAAGFGVLFNFGYRNLGWAALAGALALAVRTFCMLNGWPLEAASFAAAVAVALVVELSYNTPFPVRRVGNAIAVAGCIPMVPGSAAAHWIIGLLEITVQPLEKSDMMLAATTSAGLQVIFTVGAIGAGLTMVSSTFRRPEFPTRDHED</sequence>
<dbReference type="InterPro" id="IPR010619">
    <property type="entry name" value="ThrE-like_N"/>
</dbReference>
<feature type="domain" description="Threonine/Serine exporter ThrE" evidence="9">
    <location>
        <begin position="292"/>
        <end position="431"/>
    </location>
</feature>
<dbReference type="PANTHER" id="PTHR34390:SF2">
    <property type="entry name" value="SUCCINATE TRANSPORTER SUBUNIT YJJP-RELATED"/>
    <property type="match status" value="1"/>
</dbReference>
<evidence type="ECO:0000313" key="10">
    <source>
        <dbReference type="EMBL" id="MBB4120524.1"/>
    </source>
</evidence>
<evidence type="ECO:0000256" key="2">
    <source>
        <dbReference type="ARBA" id="ARBA00022475"/>
    </source>
</evidence>
<feature type="transmembrane region" description="Helical" evidence="7">
    <location>
        <begin position="190"/>
        <end position="209"/>
    </location>
</feature>
<dbReference type="Proteomes" id="UP000530571">
    <property type="component" value="Unassembled WGS sequence"/>
</dbReference>
<evidence type="ECO:0000256" key="3">
    <source>
        <dbReference type="ARBA" id="ARBA00022692"/>
    </source>
</evidence>
<dbReference type="AlphaFoldDB" id="A0A7W6KFZ7"/>
<feature type="domain" description="Threonine/serine exporter-like N-terminal" evidence="8">
    <location>
        <begin position="35"/>
        <end position="270"/>
    </location>
</feature>
<dbReference type="Pfam" id="PF06738">
    <property type="entry name" value="ThrE"/>
    <property type="match status" value="1"/>
</dbReference>
<organism evidence="10 11">
    <name type="scientific">Martelella radicis</name>
    <dbReference type="NCBI Taxonomy" id="1397476"/>
    <lineage>
        <taxon>Bacteria</taxon>
        <taxon>Pseudomonadati</taxon>
        <taxon>Pseudomonadota</taxon>
        <taxon>Alphaproteobacteria</taxon>
        <taxon>Hyphomicrobiales</taxon>
        <taxon>Aurantimonadaceae</taxon>
        <taxon>Martelella</taxon>
    </lineage>
</organism>
<feature type="transmembrane region" description="Helical" evidence="7">
    <location>
        <begin position="340"/>
        <end position="356"/>
    </location>
</feature>
<comment type="similarity">
    <text evidence="6">Belongs to the ThrE exporter (TC 2.A.79) family.</text>
</comment>
<evidence type="ECO:0000259" key="8">
    <source>
        <dbReference type="Pfam" id="PF06738"/>
    </source>
</evidence>
<dbReference type="GO" id="GO:0015744">
    <property type="term" value="P:succinate transport"/>
    <property type="evidence" value="ECO:0007669"/>
    <property type="project" value="TreeGrafter"/>
</dbReference>